<evidence type="ECO:0000256" key="4">
    <source>
        <dbReference type="ARBA" id="ARBA00015492"/>
    </source>
</evidence>
<feature type="binding site" evidence="14">
    <location>
        <position position="68"/>
    </location>
    <ligand>
        <name>L-threonine</name>
        <dbReference type="ChEBI" id="CHEBI:57926"/>
    </ligand>
</feature>
<keyword evidence="17" id="KW-1185">Reference proteome</keyword>
<feature type="binding site" evidence="14">
    <location>
        <position position="123"/>
    </location>
    <ligand>
        <name>L-threonine</name>
        <dbReference type="ChEBI" id="CHEBI:57926"/>
    </ligand>
</feature>
<keyword evidence="7 13" id="KW-0819">tRNA processing</keyword>
<feature type="binding site" evidence="14">
    <location>
        <position position="183"/>
    </location>
    <ligand>
        <name>L-threonine</name>
        <dbReference type="ChEBI" id="CHEBI:57926"/>
    </ligand>
</feature>
<evidence type="ECO:0000256" key="9">
    <source>
        <dbReference type="ARBA" id="ARBA00022741"/>
    </source>
</evidence>
<dbReference type="EMBL" id="CP116805">
    <property type="protein sequence ID" value="WCL52630.1"/>
    <property type="molecule type" value="Genomic_DNA"/>
</dbReference>
<comment type="subcellular location">
    <subcellularLocation>
        <location evidence="1 13">Cytoplasm</location>
    </subcellularLocation>
</comment>
<keyword evidence="5 13" id="KW-0963">Cytoplasm</keyword>
<dbReference type="KEGG" id="gso:PH603_08770"/>
<feature type="domain" description="YrdC-like" evidence="15">
    <location>
        <begin position="14"/>
        <end position="201"/>
    </location>
</feature>
<dbReference type="Pfam" id="PF03481">
    <property type="entry name" value="Sua5_C"/>
    <property type="match status" value="1"/>
</dbReference>
<feature type="binding site" evidence="14">
    <location>
        <position position="197"/>
    </location>
    <ligand>
        <name>ATP</name>
        <dbReference type="ChEBI" id="CHEBI:30616"/>
    </ligand>
</feature>
<accession>A0AAE9XPN4</accession>
<dbReference type="NCBIfam" id="TIGR00057">
    <property type="entry name" value="L-threonylcarbamoyladenylate synthase"/>
    <property type="match status" value="1"/>
</dbReference>
<dbReference type="Gene3D" id="3.90.870.10">
    <property type="entry name" value="DHBP synthase"/>
    <property type="match status" value="1"/>
</dbReference>
<evidence type="ECO:0000313" key="17">
    <source>
        <dbReference type="Proteomes" id="UP001217500"/>
    </source>
</evidence>
<comment type="catalytic activity">
    <reaction evidence="12 13">
        <text>L-threonine + hydrogencarbonate + ATP = L-threonylcarbamoyladenylate + diphosphate + H2O</text>
        <dbReference type="Rhea" id="RHEA:36407"/>
        <dbReference type="ChEBI" id="CHEBI:15377"/>
        <dbReference type="ChEBI" id="CHEBI:17544"/>
        <dbReference type="ChEBI" id="CHEBI:30616"/>
        <dbReference type="ChEBI" id="CHEBI:33019"/>
        <dbReference type="ChEBI" id="CHEBI:57926"/>
        <dbReference type="ChEBI" id="CHEBI:73682"/>
        <dbReference type="EC" id="2.7.7.87"/>
    </reaction>
</comment>
<keyword evidence="8 13" id="KW-0548">Nucleotidyltransferase</keyword>
<dbReference type="InterPro" id="IPR050156">
    <property type="entry name" value="TC-AMP_synthase_SUA5"/>
</dbReference>
<feature type="binding site" evidence="14">
    <location>
        <position position="143"/>
    </location>
    <ligand>
        <name>L-threonine</name>
        <dbReference type="ChEBI" id="CHEBI:57926"/>
    </ligand>
</feature>
<dbReference type="AlphaFoldDB" id="A0AAE9XPN4"/>
<organism evidence="16 17">
    <name type="scientific">Gimibacter soli</name>
    <dbReference type="NCBI Taxonomy" id="3024400"/>
    <lineage>
        <taxon>Bacteria</taxon>
        <taxon>Pseudomonadati</taxon>
        <taxon>Pseudomonadota</taxon>
        <taxon>Alphaproteobacteria</taxon>
        <taxon>Kordiimonadales</taxon>
        <taxon>Temperatibacteraceae</taxon>
        <taxon>Gimibacter</taxon>
    </lineage>
</organism>
<dbReference type="PROSITE" id="PS51163">
    <property type="entry name" value="YRDC"/>
    <property type="match status" value="1"/>
</dbReference>
<gene>
    <name evidence="16" type="ORF">PH603_08770</name>
</gene>
<dbReference type="InterPro" id="IPR017945">
    <property type="entry name" value="DHBP_synth_RibB-like_a/b_dom"/>
</dbReference>
<dbReference type="InterPro" id="IPR005145">
    <property type="entry name" value="Sua5_C"/>
</dbReference>
<dbReference type="GO" id="GO:0005737">
    <property type="term" value="C:cytoplasm"/>
    <property type="evidence" value="ECO:0007669"/>
    <property type="project" value="UniProtKB-SubCell"/>
</dbReference>
<feature type="binding site" evidence="14">
    <location>
        <position position="63"/>
    </location>
    <ligand>
        <name>ATP</name>
        <dbReference type="ChEBI" id="CHEBI:30616"/>
    </ligand>
</feature>
<dbReference type="RefSeq" id="WP_289501922.1">
    <property type="nucleotide sequence ID" value="NZ_CP116805.1"/>
</dbReference>
<evidence type="ECO:0000256" key="13">
    <source>
        <dbReference type="PIRNR" id="PIRNR004930"/>
    </source>
</evidence>
<dbReference type="InterPro" id="IPR010923">
    <property type="entry name" value="T(6)A37_SUA5"/>
</dbReference>
<dbReference type="InterPro" id="IPR038385">
    <property type="entry name" value="Sua5/YwlC_C"/>
</dbReference>
<dbReference type="GO" id="GO:0005524">
    <property type="term" value="F:ATP binding"/>
    <property type="evidence" value="ECO:0007669"/>
    <property type="project" value="UniProtKB-UniRule"/>
</dbReference>
<comment type="function">
    <text evidence="13">Required for the formation of a threonylcarbamoyl group on adenosine at position 37 (t(6)A37) in tRNAs that read codons beginning with adenine.</text>
</comment>
<dbReference type="GO" id="GO:0003725">
    <property type="term" value="F:double-stranded RNA binding"/>
    <property type="evidence" value="ECO:0007669"/>
    <property type="project" value="UniProtKB-UniRule"/>
</dbReference>
<evidence type="ECO:0000256" key="12">
    <source>
        <dbReference type="ARBA" id="ARBA00048366"/>
    </source>
</evidence>
<keyword evidence="9 13" id="KW-0547">Nucleotide-binding</keyword>
<dbReference type="GO" id="GO:0008033">
    <property type="term" value="P:tRNA processing"/>
    <property type="evidence" value="ECO:0007669"/>
    <property type="project" value="UniProtKB-KW"/>
</dbReference>
<dbReference type="Proteomes" id="UP001217500">
    <property type="component" value="Chromosome"/>
</dbReference>
<dbReference type="Gene3D" id="3.40.50.11030">
    <property type="entry name" value="Threonylcarbamoyl-AMP synthase, C-terminal domain"/>
    <property type="match status" value="1"/>
</dbReference>
<dbReference type="GO" id="GO:0000049">
    <property type="term" value="F:tRNA binding"/>
    <property type="evidence" value="ECO:0007669"/>
    <property type="project" value="TreeGrafter"/>
</dbReference>
<evidence type="ECO:0000313" key="16">
    <source>
        <dbReference type="EMBL" id="WCL52630.1"/>
    </source>
</evidence>
<dbReference type="GO" id="GO:0061710">
    <property type="term" value="F:L-threonylcarbamoyladenylate synthase"/>
    <property type="evidence" value="ECO:0007669"/>
    <property type="project" value="UniProtKB-EC"/>
</dbReference>
<dbReference type="InterPro" id="IPR006070">
    <property type="entry name" value="Sua5-like_dom"/>
</dbReference>
<evidence type="ECO:0000256" key="6">
    <source>
        <dbReference type="ARBA" id="ARBA00022679"/>
    </source>
</evidence>
<feature type="binding site" evidence="14">
    <location>
        <position position="119"/>
    </location>
    <ligand>
        <name>ATP</name>
        <dbReference type="ChEBI" id="CHEBI:30616"/>
    </ligand>
</feature>
<dbReference type="EC" id="2.7.7.87" evidence="3 13"/>
<evidence type="ECO:0000259" key="15">
    <source>
        <dbReference type="PROSITE" id="PS51163"/>
    </source>
</evidence>
<evidence type="ECO:0000256" key="10">
    <source>
        <dbReference type="ARBA" id="ARBA00022840"/>
    </source>
</evidence>
<proteinExistence type="inferred from homology"/>
<feature type="binding site" evidence="14">
    <location>
        <position position="59"/>
    </location>
    <ligand>
        <name>ATP</name>
        <dbReference type="ChEBI" id="CHEBI:30616"/>
    </ligand>
</feature>
<evidence type="ECO:0000256" key="8">
    <source>
        <dbReference type="ARBA" id="ARBA00022695"/>
    </source>
</evidence>
<reference evidence="16" key="1">
    <citation type="submission" date="2023-01" db="EMBL/GenBank/DDBJ databases">
        <title>The genome sequence of Kordiimonadaceae bacterium 6D33.</title>
        <authorList>
            <person name="Liu Y."/>
        </authorList>
    </citation>
    <scope>NUCLEOTIDE SEQUENCE</scope>
    <source>
        <strain evidence="16">6D33</strain>
    </source>
</reference>
<dbReference type="Pfam" id="PF01300">
    <property type="entry name" value="Sua5_yciO_yrdC"/>
    <property type="match status" value="1"/>
</dbReference>
<evidence type="ECO:0000256" key="2">
    <source>
        <dbReference type="ARBA" id="ARBA00007663"/>
    </source>
</evidence>
<dbReference type="PANTHER" id="PTHR17490">
    <property type="entry name" value="SUA5"/>
    <property type="match status" value="1"/>
</dbReference>
<dbReference type="GO" id="GO:0006450">
    <property type="term" value="P:regulation of translational fidelity"/>
    <property type="evidence" value="ECO:0007669"/>
    <property type="project" value="TreeGrafter"/>
</dbReference>
<keyword evidence="6 13" id="KW-0808">Transferase</keyword>
<keyword evidence="10 13" id="KW-0067">ATP-binding</keyword>
<dbReference type="SUPFAM" id="SSF55821">
    <property type="entry name" value="YrdC/RibB"/>
    <property type="match status" value="1"/>
</dbReference>
<protein>
    <recommendedName>
        <fullName evidence="4 13">Threonylcarbamoyl-AMP synthase</fullName>
        <shortName evidence="13">TC-AMP synthase</shortName>
        <ecNumber evidence="3 13">2.7.7.87</ecNumber>
    </recommendedName>
    <alternativeName>
        <fullName evidence="11 13">L-threonylcarbamoyladenylate synthase</fullName>
    </alternativeName>
</protein>
<feature type="binding site" evidence="14">
    <location>
        <position position="232"/>
    </location>
    <ligand>
        <name>ATP</name>
        <dbReference type="ChEBI" id="CHEBI:30616"/>
    </ligand>
</feature>
<evidence type="ECO:0000256" key="14">
    <source>
        <dbReference type="PIRSR" id="PIRSR004930-1"/>
    </source>
</evidence>
<feature type="binding site" evidence="14">
    <location>
        <position position="145"/>
    </location>
    <ligand>
        <name>ATP</name>
        <dbReference type="ChEBI" id="CHEBI:30616"/>
    </ligand>
</feature>
<evidence type="ECO:0000256" key="3">
    <source>
        <dbReference type="ARBA" id="ARBA00012584"/>
    </source>
</evidence>
<feature type="binding site" evidence="14">
    <location>
        <position position="36"/>
    </location>
    <ligand>
        <name>L-threonine</name>
        <dbReference type="ChEBI" id="CHEBI:57926"/>
    </ligand>
</feature>
<name>A0AAE9XPN4_9PROT</name>
<evidence type="ECO:0000256" key="7">
    <source>
        <dbReference type="ARBA" id="ARBA00022694"/>
    </source>
</evidence>
<dbReference type="PANTHER" id="PTHR17490:SF16">
    <property type="entry name" value="THREONYLCARBAMOYL-AMP SYNTHASE"/>
    <property type="match status" value="1"/>
</dbReference>
<comment type="similarity">
    <text evidence="2 13">Belongs to the SUA5 family.</text>
</comment>
<evidence type="ECO:0000256" key="11">
    <source>
        <dbReference type="ARBA" id="ARBA00029774"/>
    </source>
</evidence>
<evidence type="ECO:0000256" key="1">
    <source>
        <dbReference type="ARBA" id="ARBA00004496"/>
    </source>
</evidence>
<feature type="binding site" evidence="14">
    <location>
        <position position="153"/>
    </location>
    <ligand>
        <name>ATP</name>
        <dbReference type="ChEBI" id="CHEBI:30616"/>
    </ligand>
</feature>
<dbReference type="PIRSF" id="PIRSF004930">
    <property type="entry name" value="Tln_factor_SUA5"/>
    <property type="match status" value="1"/>
</dbReference>
<evidence type="ECO:0000256" key="5">
    <source>
        <dbReference type="ARBA" id="ARBA00022490"/>
    </source>
</evidence>
<sequence length="320" mass="33144">MGNTIADIETIDDAGARARAVKILRAGGLVAIPTETVYGLAADATNPAAVAAIYAAKGRPAHNPLISHVASPEMAARYVTVSPAARTLMERFWPGPLTLVLPRREDVPIAAAVTAGLDTLAVRCPALEPTRQLIEALDRPLAAPSANPSGKLSPTTAKDVQAGLGDRIPLILDGGPARVGIESTIVGVEDGALRLLRPGSVVADDLTAATGLAVLDRDDSRITAPGQLVSHYAPNAHVRLNATTKHDGEILIGFGTVKGDFSLSPKGDLEEAARMLFTYLRQADEAGVGTIAVAPIPEAGIGIAINDRLRRAAAPRDSEA</sequence>